<name>A0A225WAV3_9STRA</name>
<dbReference type="Proteomes" id="UP000198211">
    <property type="component" value="Unassembled WGS sequence"/>
</dbReference>
<evidence type="ECO:0000256" key="1">
    <source>
        <dbReference type="SAM" id="Coils"/>
    </source>
</evidence>
<feature type="chain" id="PRO_5013121584" evidence="3">
    <location>
        <begin position="31"/>
        <end position="625"/>
    </location>
</feature>
<dbReference type="AlphaFoldDB" id="A0A225WAV3"/>
<dbReference type="EMBL" id="NBNE01001405">
    <property type="protein sequence ID" value="OWZ14137.1"/>
    <property type="molecule type" value="Genomic_DNA"/>
</dbReference>
<keyword evidence="1" id="KW-0175">Coiled coil</keyword>
<keyword evidence="5" id="KW-1185">Reference proteome</keyword>
<keyword evidence="3" id="KW-0732">Signal</keyword>
<gene>
    <name evidence="4" type="ORF">PHMEG_00012424</name>
</gene>
<comment type="caution">
    <text evidence="4">The sequence shown here is derived from an EMBL/GenBank/DDBJ whole genome shotgun (WGS) entry which is preliminary data.</text>
</comment>
<organism evidence="4 5">
    <name type="scientific">Phytophthora megakarya</name>
    <dbReference type="NCBI Taxonomy" id="4795"/>
    <lineage>
        <taxon>Eukaryota</taxon>
        <taxon>Sar</taxon>
        <taxon>Stramenopiles</taxon>
        <taxon>Oomycota</taxon>
        <taxon>Peronosporomycetes</taxon>
        <taxon>Peronosporales</taxon>
        <taxon>Peronosporaceae</taxon>
        <taxon>Phytophthora</taxon>
    </lineage>
</organism>
<evidence type="ECO:0000313" key="4">
    <source>
        <dbReference type="EMBL" id="OWZ14137.1"/>
    </source>
</evidence>
<feature type="compositionally biased region" description="Basic and acidic residues" evidence="2">
    <location>
        <begin position="387"/>
        <end position="403"/>
    </location>
</feature>
<feature type="coiled-coil region" evidence="1">
    <location>
        <begin position="55"/>
        <end position="150"/>
    </location>
</feature>
<reference evidence="5" key="1">
    <citation type="submission" date="2017-03" db="EMBL/GenBank/DDBJ databases">
        <title>Phytopthora megakarya and P. palmivora, two closely related causual agents of cacao black pod achieved similar genome size and gene model numbers by different mechanisms.</title>
        <authorList>
            <person name="Ali S."/>
            <person name="Shao J."/>
            <person name="Larry D.J."/>
            <person name="Kronmiller B."/>
            <person name="Shen D."/>
            <person name="Strem M.D."/>
            <person name="Melnick R.L."/>
            <person name="Guiltinan M.J."/>
            <person name="Tyler B.M."/>
            <person name="Meinhardt L.W."/>
            <person name="Bailey B.A."/>
        </authorList>
    </citation>
    <scope>NUCLEOTIDE SEQUENCE [LARGE SCALE GENOMIC DNA]</scope>
    <source>
        <strain evidence="5">zdho120</strain>
    </source>
</reference>
<evidence type="ECO:0000313" key="5">
    <source>
        <dbReference type="Proteomes" id="UP000198211"/>
    </source>
</evidence>
<sequence length="625" mass="67853">MPTHWSLWSKTTTICSWSVVICEVASTSWSSRWTITLLLRGPFVEFVEHKYSVVLNQRNRAQADLGEALDELEDRRDDSAELLDVQSRLLTTLSNHIEELEHLHREIDGLESRVALHSAENTIRPHEAHLKKLEDSEAHLQRHASKLESRLGHAHARLKRACEERDRFSDAAAVTEAATRRFTSQLDEITTARDKAIAASQTFELWAASLHGDVVRLEQDADATRKVEDVSRENGALSLRVLEAETACHVAEEERDLASADLFALRSQVAGLISLVQPTPVALPTADVPAADPSSVSDRPEDGASRKRRSAQDPDEVTPPPRSKPRHGSPRSNNPSSELDLSGAQDDVSVGADSPGRHGASTLRGLRPSGRDGIGLSPSGPSLSRLRRGDARSDSADHLRDADSGSDDSVIHALLGRRTSSSPPVSSDLAGTACDRLIELDVDDTDADNAGAGRASTPIRGGNVRDPVAVDASSAPKLVSRNELLTPAAYARSLATVGQPVLNDSDWDAALLDEGNVSAVYHGFHAMGGSREASDSFLKIVLLSIVAGHCDFDILLDPVFLHFPRPGERSKWYPGLHCTPRPANLFQVFVTLTAKIPGATSIATLLKIIPVPSFPVWRLRIFSCR</sequence>
<proteinExistence type="predicted"/>
<feature type="compositionally biased region" description="Low complexity" evidence="2">
    <location>
        <begin position="375"/>
        <end position="384"/>
    </location>
</feature>
<accession>A0A225WAV3</accession>
<feature type="compositionally biased region" description="Polar residues" evidence="2">
    <location>
        <begin position="330"/>
        <end position="339"/>
    </location>
</feature>
<feature type="region of interest" description="Disordered" evidence="2">
    <location>
        <begin position="284"/>
        <end position="407"/>
    </location>
</feature>
<protein>
    <submittedName>
        <fullName evidence="4">Uncharacterized protein</fullName>
    </submittedName>
</protein>
<evidence type="ECO:0000256" key="3">
    <source>
        <dbReference type="SAM" id="SignalP"/>
    </source>
</evidence>
<feature type="signal peptide" evidence="3">
    <location>
        <begin position="1"/>
        <end position="30"/>
    </location>
</feature>
<evidence type="ECO:0000256" key="2">
    <source>
        <dbReference type="SAM" id="MobiDB-lite"/>
    </source>
</evidence>